<organism evidence="2 3">
    <name type="scientific">Vespula squamosa</name>
    <name type="common">Southern yellow jacket</name>
    <name type="synonym">Wasp</name>
    <dbReference type="NCBI Taxonomy" id="30214"/>
    <lineage>
        <taxon>Eukaryota</taxon>
        <taxon>Metazoa</taxon>
        <taxon>Ecdysozoa</taxon>
        <taxon>Arthropoda</taxon>
        <taxon>Hexapoda</taxon>
        <taxon>Insecta</taxon>
        <taxon>Pterygota</taxon>
        <taxon>Neoptera</taxon>
        <taxon>Endopterygota</taxon>
        <taxon>Hymenoptera</taxon>
        <taxon>Apocrita</taxon>
        <taxon>Aculeata</taxon>
        <taxon>Vespoidea</taxon>
        <taxon>Vespidae</taxon>
        <taxon>Vespinae</taxon>
        <taxon>Vespula</taxon>
    </lineage>
</organism>
<gene>
    <name evidence="2" type="ORF">V1478_003216</name>
</gene>
<evidence type="ECO:0000256" key="1">
    <source>
        <dbReference type="SAM" id="MobiDB-lite"/>
    </source>
</evidence>
<proteinExistence type="predicted"/>
<evidence type="ECO:0008006" key="4">
    <source>
        <dbReference type="Google" id="ProtNLM"/>
    </source>
</evidence>
<dbReference type="Proteomes" id="UP001607302">
    <property type="component" value="Unassembled WGS sequence"/>
</dbReference>
<dbReference type="EMBL" id="JAUDFV010000064">
    <property type="protein sequence ID" value="KAL2735576.1"/>
    <property type="molecule type" value="Genomic_DNA"/>
</dbReference>
<evidence type="ECO:0000313" key="2">
    <source>
        <dbReference type="EMBL" id="KAL2735576.1"/>
    </source>
</evidence>
<evidence type="ECO:0000313" key="3">
    <source>
        <dbReference type="Proteomes" id="UP001607302"/>
    </source>
</evidence>
<reference evidence="2 3" key="1">
    <citation type="journal article" date="2024" name="Ann. Entomol. Soc. Am.">
        <title>Genomic analyses of the southern and eastern yellowjacket wasps (Hymenoptera: Vespidae) reveal evolutionary signatures of social life.</title>
        <authorList>
            <person name="Catto M.A."/>
            <person name="Caine P.B."/>
            <person name="Orr S.E."/>
            <person name="Hunt B.G."/>
            <person name="Goodisman M.A.D."/>
        </authorList>
    </citation>
    <scope>NUCLEOTIDE SEQUENCE [LARGE SCALE GENOMIC DNA]</scope>
    <source>
        <strain evidence="2">233</strain>
        <tissue evidence="2">Head and thorax</tissue>
    </source>
</reference>
<feature type="region of interest" description="Disordered" evidence="1">
    <location>
        <begin position="31"/>
        <end position="74"/>
    </location>
</feature>
<name>A0ABD2BS25_VESSQ</name>
<accession>A0ABD2BS25</accession>
<feature type="compositionally biased region" description="Basic and acidic residues" evidence="1">
    <location>
        <begin position="33"/>
        <end position="53"/>
    </location>
</feature>
<sequence>MSVSLYRLLPVLVAFTTCPIKQRHLFLWMTNREGPRERAEKKARDEGAQERHSQLPNVRLASSKPARSYQGRRA</sequence>
<dbReference type="AlphaFoldDB" id="A0ABD2BS25"/>
<keyword evidence="3" id="KW-1185">Reference proteome</keyword>
<comment type="caution">
    <text evidence="2">The sequence shown here is derived from an EMBL/GenBank/DDBJ whole genome shotgun (WGS) entry which is preliminary data.</text>
</comment>
<protein>
    <recommendedName>
        <fullName evidence="4">Secreted protein</fullName>
    </recommendedName>
</protein>